<keyword evidence="2" id="KW-1185">Reference proteome</keyword>
<dbReference type="Proteomes" id="UP001233999">
    <property type="component" value="Unassembled WGS sequence"/>
</dbReference>
<protein>
    <submittedName>
        <fullName evidence="1">Uncharacterized protein</fullName>
    </submittedName>
</protein>
<gene>
    <name evidence="1" type="ORF">L9F63_027926</name>
</gene>
<dbReference type="GO" id="GO:0016226">
    <property type="term" value="P:iron-sulfur cluster assembly"/>
    <property type="evidence" value="ECO:0007669"/>
    <property type="project" value="InterPro"/>
</dbReference>
<evidence type="ECO:0000313" key="2">
    <source>
        <dbReference type="Proteomes" id="UP001233999"/>
    </source>
</evidence>
<proteinExistence type="predicted"/>
<dbReference type="InterPro" id="IPR036524">
    <property type="entry name" value="Frataxin/CyaY_sf"/>
</dbReference>
<evidence type="ECO:0000313" key="1">
    <source>
        <dbReference type="EMBL" id="KAJ9589814.1"/>
    </source>
</evidence>
<feature type="non-terminal residue" evidence="1">
    <location>
        <position position="1"/>
    </location>
</feature>
<dbReference type="AlphaFoldDB" id="A0AAD8EH68"/>
<accession>A0AAD8EH68</accession>
<dbReference type="EMBL" id="JASPKZ010004709">
    <property type="protein sequence ID" value="KAJ9589814.1"/>
    <property type="molecule type" value="Genomic_DNA"/>
</dbReference>
<feature type="non-terminal residue" evidence="1">
    <location>
        <position position="76"/>
    </location>
</feature>
<sequence>YTSFACNRTFPTPPYKICDSYYRLRTFCNENGLVTGPLTPITYEKVCDETLDSLADYFEELIEKATHLKLADVSNS</sequence>
<reference evidence="1" key="2">
    <citation type="submission" date="2023-05" db="EMBL/GenBank/DDBJ databases">
        <authorList>
            <person name="Fouks B."/>
        </authorList>
    </citation>
    <scope>NUCLEOTIDE SEQUENCE</scope>
    <source>
        <strain evidence="1">Stay&amp;Tobe</strain>
        <tissue evidence="1">Testes</tissue>
    </source>
</reference>
<name>A0AAD8EH68_DIPPU</name>
<comment type="caution">
    <text evidence="1">The sequence shown here is derived from an EMBL/GenBank/DDBJ whole genome shotgun (WGS) entry which is preliminary data.</text>
</comment>
<organism evidence="1 2">
    <name type="scientific">Diploptera punctata</name>
    <name type="common">Pacific beetle cockroach</name>
    <dbReference type="NCBI Taxonomy" id="6984"/>
    <lineage>
        <taxon>Eukaryota</taxon>
        <taxon>Metazoa</taxon>
        <taxon>Ecdysozoa</taxon>
        <taxon>Arthropoda</taxon>
        <taxon>Hexapoda</taxon>
        <taxon>Insecta</taxon>
        <taxon>Pterygota</taxon>
        <taxon>Neoptera</taxon>
        <taxon>Polyneoptera</taxon>
        <taxon>Dictyoptera</taxon>
        <taxon>Blattodea</taxon>
        <taxon>Blaberoidea</taxon>
        <taxon>Blaberidae</taxon>
        <taxon>Diplopterinae</taxon>
        <taxon>Diploptera</taxon>
    </lineage>
</organism>
<dbReference type="GO" id="GO:0008199">
    <property type="term" value="F:ferric iron binding"/>
    <property type="evidence" value="ECO:0007669"/>
    <property type="project" value="InterPro"/>
</dbReference>
<dbReference type="Gene3D" id="3.30.920.10">
    <property type="entry name" value="Frataxin/CyaY"/>
    <property type="match status" value="1"/>
</dbReference>
<reference evidence="1" key="1">
    <citation type="journal article" date="2023" name="IScience">
        <title>Live-bearing cockroach genome reveals convergent evolutionary mechanisms linked to viviparity in insects and beyond.</title>
        <authorList>
            <person name="Fouks B."/>
            <person name="Harrison M.C."/>
            <person name="Mikhailova A.A."/>
            <person name="Marchal E."/>
            <person name="English S."/>
            <person name="Carruthers M."/>
            <person name="Jennings E.C."/>
            <person name="Chiamaka E.L."/>
            <person name="Frigard R.A."/>
            <person name="Pippel M."/>
            <person name="Attardo G.M."/>
            <person name="Benoit J.B."/>
            <person name="Bornberg-Bauer E."/>
            <person name="Tobe S.S."/>
        </authorList>
    </citation>
    <scope>NUCLEOTIDE SEQUENCE</scope>
    <source>
        <strain evidence="1">Stay&amp;Tobe</strain>
    </source>
</reference>